<keyword evidence="4" id="KW-0949">S-adenosyl-L-methionine</keyword>
<feature type="compositionally biased region" description="Low complexity" evidence="11">
    <location>
        <begin position="14"/>
        <end position="29"/>
    </location>
</feature>
<dbReference type="Pfam" id="PF05891">
    <property type="entry name" value="Methyltransf_PK"/>
    <property type="match status" value="1"/>
</dbReference>
<evidence type="ECO:0000256" key="9">
    <source>
        <dbReference type="ARBA" id="ARBA00047885"/>
    </source>
</evidence>
<sequence>MSASRKDKRGGAKSSLSSSSNVPSPVPSSGGADRPLSQKVSASTLSSPSLSLLPPECMGGWDDAGRSYPSLLELWEEMAERREEFYKANEEWWTEGYGGVSESETMIGDDDEASGSDLEHSQQFLEEVIASLGLSPPLRCLELGAGAGRVTRGVLLRACESVVLFEANKHWLDRAKKNIGRQRAQSCGFVQGKLEELPNVAGTLCKAREGFHLVWIQWCLQYLTDQDFVRVLCACVTVLESNGVIILKENHPQSRNKKGKGGPNKKQNQNKGRQSQREHSHVQSAAADLFQMDVPEGENQRFDITRSDEHHRLLFALAGLEVLKRERAEALEVSVWVCRPRRGFTGDLRGLLAVPRSSGDRVREKAKGGAKRGSVQKQGAVAGREAEDSSRMPIKEKEADPGGETEQEMVDRSRLLLFSFSSKRKSDSASQSQSHIGPENGGKDSSQMIRKQSDSQKEEKQSGVLE</sequence>
<dbReference type="PANTHER" id="PTHR12753">
    <property type="entry name" value="AD-003 - RELATED"/>
    <property type="match status" value="1"/>
</dbReference>
<accession>A0A0G4I643</accession>
<evidence type="ECO:0000313" key="12">
    <source>
        <dbReference type="EMBL" id="CEM52462.1"/>
    </source>
</evidence>
<dbReference type="GO" id="GO:0032259">
    <property type="term" value="P:methylation"/>
    <property type="evidence" value="ECO:0007669"/>
    <property type="project" value="UniProtKB-KW"/>
</dbReference>
<protein>
    <recommendedName>
        <fullName evidence="6">Alpha N-terminal protein methyltransferase 1</fullName>
        <ecNumber evidence="5">2.1.1.244</ecNumber>
    </recommendedName>
    <alternativeName>
        <fullName evidence="7">X-Pro-Lys N-terminal protein methyltransferase 1</fullName>
    </alternativeName>
</protein>
<dbReference type="SUPFAM" id="SSF53335">
    <property type="entry name" value="S-adenosyl-L-methionine-dependent methyltransferases"/>
    <property type="match status" value="1"/>
</dbReference>
<gene>
    <name evidence="12" type="ORF">Cvel_11287</name>
</gene>
<dbReference type="InterPro" id="IPR029063">
    <property type="entry name" value="SAM-dependent_MTases_sf"/>
</dbReference>
<dbReference type="AlphaFoldDB" id="A0A0G4I643"/>
<organism evidence="12">
    <name type="scientific">Chromera velia CCMP2878</name>
    <dbReference type="NCBI Taxonomy" id="1169474"/>
    <lineage>
        <taxon>Eukaryota</taxon>
        <taxon>Sar</taxon>
        <taxon>Alveolata</taxon>
        <taxon>Colpodellida</taxon>
        <taxon>Chromeraceae</taxon>
        <taxon>Chromera</taxon>
    </lineage>
</organism>
<evidence type="ECO:0000256" key="2">
    <source>
        <dbReference type="ARBA" id="ARBA00022603"/>
    </source>
</evidence>
<feature type="compositionally biased region" description="Basic and acidic residues" evidence="11">
    <location>
        <begin position="358"/>
        <end position="367"/>
    </location>
</feature>
<dbReference type="GO" id="GO:0071885">
    <property type="term" value="F:N-terminal protein N-methyltransferase activity"/>
    <property type="evidence" value="ECO:0007669"/>
    <property type="project" value="UniProtKB-EC"/>
</dbReference>
<feature type="compositionally biased region" description="Low complexity" evidence="11">
    <location>
        <begin position="45"/>
        <end position="54"/>
    </location>
</feature>
<feature type="compositionally biased region" description="Basic and acidic residues" evidence="11">
    <location>
        <begin position="384"/>
        <end position="400"/>
    </location>
</feature>
<evidence type="ECO:0000256" key="1">
    <source>
        <dbReference type="ARBA" id="ARBA00009059"/>
    </source>
</evidence>
<dbReference type="CDD" id="cd02440">
    <property type="entry name" value="AdoMet_MTases"/>
    <property type="match status" value="1"/>
</dbReference>
<dbReference type="GO" id="GO:0005737">
    <property type="term" value="C:cytoplasm"/>
    <property type="evidence" value="ECO:0007669"/>
    <property type="project" value="TreeGrafter"/>
</dbReference>
<comment type="catalytic activity">
    <reaction evidence="10">
        <text>N-terminal L-alanyl-L-prolyl-L-lysyl-[protein] + 3 S-adenosyl-L-methionine = N-terminal N,N,N-trimethyl-L-alanyl-L-prolyl-L-lysyl-[protein] + 3 S-adenosyl-L-homocysteine + 3 H(+)</text>
        <dbReference type="Rhea" id="RHEA:54712"/>
        <dbReference type="Rhea" id="RHEA-COMP:13785"/>
        <dbReference type="Rhea" id="RHEA-COMP:13971"/>
        <dbReference type="ChEBI" id="CHEBI:15378"/>
        <dbReference type="ChEBI" id="CHEBI:57856"/>
        <dbReference type="ChEBI" id="CHEBI:59789"/>
        <dbReference type="ChEBI" id="CHEBI:138057"/>
        <dbReference type="ChEBI" id="CHEBI:138315"/>
        <dbReference type="EC" id="2.1.1.244"/>
    </reaction>
</comment>
<proteinExistence type="inferred from homology"/>
<evidence type="ECO:0000256" key="11">
    <source>
        <dbReference type="SAM" id="MobiDB-lite"/>
    </source>
</evidence>
<feature type="compositionally biased region" description="Basic and acidic residues" evidence="11">
    <location>
        <begin position="451"/>
        <end position="466"/>
    </location>
</feature>
<evidence type="ECO:0000256" key="3">
    <source>
        <dbReference type="ARBA" id="ARBA00022679"/>
    </source>
</evidence>
<keyword evidence="3" id="KW-0808">Transferase</keyword>
<dbReference type="VEuPathDB" id="CryptoDB:Cvel_11287"/>
<dbReference type="EMBL" id="CDMZ01005254">
    <property type="protein sequence ID" value="CEM52462.1"/>
    <property type="molecule type" value="Genomic_DNA"/>
</dbReference>
<feature type="region of interest" description="Disordered" evidence="11">
    <location>
        <begin position="250"/>
        <end position="284"/>
    </location>
</feature>
<feature type="region of interest" description="Disordered" evidence="11">
    <location>
        <begin position="1"/>
        <end position="54"/>
    </location>
</feature>
<feature type="compositionally biased region" description="Low complexity" evidence="11">
    <location>
        <begin position="264"/>
        <end position="273"/>
    </location>
</feature>
<evidence type="ECO:0000256" key="10">
    <source>
        <dbReference type="ARBA" id="ARBA00048167"/>
    </source>
</evidence>
<evidence type="ECO:0000256" key="7">
    <source>
        <dbReference type="ARBA" id="ARBA00043129"/>
    </source>
</evidence>
<dbReference type="InterPro" id="IPR008576">
    <property type="entry name" value="MeTrfase_NTM1"/>
</dbReference>
<evidence type="ECO:0000256" key="6">
    <source>
        <dbReference type="ARBA" id="ARBA00039449"/>
    </source>
</evidence>
<evidence type="ECO:0000256" key="4">
    <source>
        <dbReference type="ARBA" id="ARBA00022691"/>
    </source>
</evidence>
<name>A0A0G4I643_9ALVE</name>
<feature type="region of interest" description="Disordered" evidence="11">
    <location>
        <begin position="358"/>
        <end position="466"/>
    </location>
</feature>
<evidence type="ECO:0000256" key="8">
    <source>
        <dbReference type="ARBA" id="ARBA00047306"/>
    </source>
</evidence>
<evidence type="ECO:0000256" key="5">
    <source>
        <dbReference type="ARBA" id="ARBA00039112"/>
    </source>
</evidence>
<keyword evidence="2" id="KW-0489">Methyltransferase</keyword>
<comment type="catalytic activity">
    <reaction evidence="8">
        <text>N-terminal L-seryl-L-prolyl-L-lysyl-[protein] + 3 S-adenosyl-L-methionine = N-terminal N,N,N-trimethyl-L-seryl-L-prolyl-L-lysyl-[protein] + 3 S-adenosyl-L-homocysteine + 3 H(+)</text>
        <dbReference type="Rhea" id="RHEA:54724"/>
        <dbReference type="Rhea" id="RHEA-COMP:13789"/>
        <dbReference type="Rhea" id="RHEA-COMP:13973"/>
        <dbReference type="ChEBI" id="CHEBI:15378"/>
        <dbReference type="ChEBI" id="CHEBI:57856"/>
        <dbReference type="ChEBI" id="CHEBI:59789"/>
        <dbReference type="ChEBI" id="CHEBI:138061"/>
        <dbReference type="ChEBI" id="CHEBI:138317"/>
        <dbReference type="EC" id="2.1.1.244"/>
    </reaction>
</comment>
<comment type="similarity">
    <text evidence="1">Belongs to the methyltransferase superfamily. NTM1 family.</text>
</comment>
<reference evidence="12" key="1">
    <citation type="submission" date="2014-11" db="EMBL/GenBank/DDBJ databases">
        <authorList>
            <person name="Otto D Thomas"/>
            <person name="Naeem Raeece"/>
        </authorList>
    </citation>
    <scope>NUCLEOTIDE SEQUENCE</scope>
</reference>
<dbReference type="EC" id="2.1.1.244" evidence="5"/>
<dbReference type="Gene3D" id="3.40.50.150">
    <property type="entry name" value="Vaccinia Virus protein VP39"/>
    <property type="match status" value="1"/>
</dbReference>
<dbReference type="PANTHER" id="PTHR12753:SF0">
    <property type="entry name" value="ALPHA N-TERMINAL PROTEIN METHYLTRANSFERASE 1"/>
    <property type="match status" value="1"/>
</dbReference>
<comment type="catalytic activity">
    <reaction evidence="9">
        <text>N-terminal L-prolyl-L-prolyl-L-lysyl-[protein] + 2 S-adenosyl-L-methionine = N-terminal N,N-dimethyl-L-prolyl-L-prolyl-L-lysyl-[protein] + 2 S-adenosyl-L-homocysteine + 2 H(+)</text>
        <dbReference type="Rhea" id="RHEA:54736"/>
        <dbReference type="Rhea" id="RHEA-COMP:13787"/>
        <dbReference type="Rhea" id="RHEA-COMP:13974"/>
        <dbReference type="ChEBI" id="CHEBI:15378"/>
        <dbReference type="ChEBI" id="CHEBI:57856"/>
        <dbReference type="ChEBI" id="CHEBI:59789"/>
        <dbReference type="ChEBI" id="CHEBI:138059"/>
        <dbReference type="ChEBI" id="CHEBI:138318"/>
        <dbReference type="EC" id="2.1.1.244"/>
    </reaction>
</comment>